<protein>
    <submittedName>
        <fullName evidence="2">Uncharacterized protein</fullName>
    </submittedName>
</protein>
<evidence type="ECO:0000313" key="1">
    <source>
        <dbReference type="Proteomes" id="UP000675920"/>
    </source>
</evidence>
<sequence length="70" mass="7341">MGVIGEREADALLDLRERAEAAADAIDDRAAELLDQLPADVLAACADCTHINDLAAALVRVVAEREAGRA</sequence>
<accession>A0A8B6X2Q3</accession>
<dbReference type="AlphaFoldDB" id="A0A8B6X2Q3"/>
<proteinExistence type="predicted"/>
<evidence type="ECO:0000313" key="2">
    <source>
        <dbReference type="RefSeq" id="WP_028310959.1"/>
    </source>
</evidence>
<reference evidence="2" key="1">
    <citation type="submission" date="2025-08" db="UniProtKB">
        <authorList>
            <consortium name="RefSeq"/>
        </authorList>
    </citation>
    <scope>IDENTIFICATION</scope>
</reference>
<name>A0A8B6X2Q3_9BURK</name>
<dbReference type="RefSeq" id="WP_028310959.1">
    <property type="nucleotide sequence ID" value="NZ_AXWS01000008.1"/>
</dbReference>
<keyword evidence="1" id="KW-1185">Reference proteome</keyword>
<organism evidence="1 2">
    <name type="scientific">Derxia gummosa DSM 723</name>
    <dbReference type="NCBI Taxonomy" id="1121388"/>
    <lineage>
        <taxon>Bacteria</taxon>
        <taxon>Pseudomonadati</taxon>
        <taxon>Pseudomonadota</taxon>
        <taxon>Betaproteobacteria</taxon>
        <taxon>Burkholderiales</taxon>
        <taxon>Alcaligenaceae</taxon>
        <taxon>Derxia</taxon>
    </lineage>
</organism>
<dbReference type="Proteomes" id="UP000675920">
    <property type="component" value="Unplaced"/>
</dbReference>